<dbReference type="RefSeq" id="WP_147838707.1">
    <property type="nucleotide sequence ID" value="NZ_VOUP01000012.1"/>
</dbReference>
<dbReference type="Proteomes" id="UP000321307">
    <property type="component" value="Unassembled WGS sequence"/>
</dbReference>
<protein>
    <submittedName>
        <fullName evidence="1">Phage major tail tube protein</fullName>
    </submittedName>
</protein>
<proteinExistence type="predicted"/>
<name>A0A9X9G1A7_9GAMM</name>
<evidence type="ECO:0000313" key="2">
    <source>
        <dbReference type="Proteomes" id="UP000321307"/>
    </source>
</evidence>
<dbReference type="AlphaFoldDB" id="A0A9X9G1A7"/>
<gene>
    <name evidence="1" type="ORF">FOT63_18565</name>
</gene>
<organism evidence="1 2">
    <name type="scientific">Serratia ureilytica</name>
    <dbReference type="NCBI Taxonomy" id="300181"/>
    <lineage>
        <taxon>Bacteria</taxon>
        <taxon>Pseudomonadati</taxon>
        <taxon>Pseudomonadota</taxon>
        <taxon>Gammaproteobacteria</taxon>
        <taxon>Enterobacterales</taxon>
        <taxon>Yersiniaceae</taxon>
        <taxon>Serratia</taxon>
    </lineage>
</organism>
<sequence>MSMPRILKYFNIYNSSNNWRGLAESITLPKLTRKLENYRGAGMSGSAPVDLGLDDDALTVEWTVGGMETLIYEQLGDPDIEKVSLRFVGAFEREDTGETNTVEIVMRGRHKEQDPGEYKQGEMTQTKVTTQCTYYKLTIDGTDIVEIDLLNFIEKVAGNDRLAKFRNPLGL</sequence>
<dbReference type="NCBIfam" id="TIGR01611">
    <property type="entry name" value="tail_tube"/>
    <property type="match status" value="1"/>
</dbReference>
<comment type="caution">
    <text evidence="1">The sequence shown here is derived from an EMBL/GenBank/DDBJ whole genome shotgun (WGS) entry which is preliminary data.</text>
</comment>
<reference evidence="1 2" key="1">
    <citation type="submission" date="2019-07" db="EMBL/GenBank/DDBJ databases">
        <title>Serratia strains were isolated from fresh produce.</title>
        <authorList>
            <person name="Cho G.-S."/>
            <person name="Stein M."/>
            <person name="Lee W."/>
            <person name="Suh S.H."/>
            <person name="Franz C.M.A.P."/>
        </authorList>
    </citation>
    <scope>NUCLEOTIDE SEQUENCE [LARGE SCALE GENOMIC DNA]</scope>
    <source>
        <strain evidence="1 2">S17</strain>
    </source>
</reference>
<dbReference type="InterPro" id="IPR006498">
    <property type="entry name" value="Tail_tube"/>
</dbReference>
<dbReference type="EMBL" id="VOUP01000012">
    <property type="protein sequence ID" value="TXE26938.1"/>
    <property type="molecule type" value="Genomic_DNA"/>
</dbReference>
<evidence type="ECO:0000313" key="1">
    <source>
        <dbReference type="EMBL" id="TXE26938.1"/>
    </source>
</evidence>
<dbReference type="Pfam" id="PF04985">
    <property type="entry name" value="Phage_tube"/>
    <property type="match status" value="1"/>
</dbReference>
<accession>A0A9X9G1A7</accession>